<accession>A0ACB9AU19</accession>
<sequence>MTTTMRRGDAWSWMDDVVPFVAMLTITSLDMVVLNFSKAAMNDGMGSIVFVIYHNALGTLILLPFFIFYIVRKADRPPLTFRILFRFFILGLFGICLFQVLVYLGIGYSSPTMASAIWNLGPGVTFLVAVIFRMEKLDIRSSSSVAKLLGTMITILGAMVFIFYQGPYIFHRIHSSDSPTLLLSSQPSKWVLGGLIITTGGVFGCMWIILQTATAREYPDQQALVFFFCLFGTLQCIALSPLLEQNRSAWVLQPGNGVTAVVLGAVCSTVVHNNVVTWCLRKKGPLFVAMFSPLSIVISVIMGVTFLGDSLYLGSAIGATIIASGFYTVIWGQTKEKNMLMVVTGNDLDVLDEPGSSDPLLSIRNEQEC</sequence>
<protein>
    <submittedName>
        <fullName evidence="1">Uncharacterized protein</fullName>
    </submittedName>
</protein>
<evidence type="ECO:0000313" key="2">
    <source>
        <dbReference type="Proteomes" id="UP001056120"/>
    </source>
</evidence>
<keyword evidence="2" id="KW-1185">Reference proteome</keyword>
<gene>
    <name evidence="1" type="ORF">L1987_71786</name>
</gene>
<dbReference type="EMBL" id="CM042041">
    <property type="protein sequence ID" value="KAI3713213.1"/>
    <property type="molecule type" value="Genomic_DNA"/>
</dbReference>
<organism evidence="1 2">
    <name type="scientific">Smallanthus sonchifolius</name>
    <dbReference type="NCBI Taxonomy" id="185202"/>
    <lineage>
        <taxon>Eukaryota</taxon>
        <taxon>Viridiplantae</taxon>
        <taxon>Streptophyta</taxon>
        <taxon>Embryophyta</taxon>
        <taxon>Tracheophyta</taxon>
        <taxon>Spermatophyta</taxon>
        <taxon>Magnoliopsida</taxon>
        <taxon>eudicotyledons</taxon>
        <taxon>Gunneridae</taxon>
        <taxon>Pentapetalae</taxon>
        <taxon>asterids</taxon>
        <taxon>campanulids</taxon>
        <taxon>Asterales</taxon>
        <taxon>Asteraceae</taxon>
        <taxon>Asteroideae</taxon>
        <taxon>Heliantheae alliance</taxon>
        <taxon>Millerieae</taxon>
        <taxon>Smallanthus</taxon>
    </lineage>
</organism>
<proteinExistence type="predicted"/>
<reference evidence="1 2" key="2">
    <citation type="journal article" date="2022" name="Mol. Ecol. Resour.">
        <title>The genomes of chicory, endive, great burdock and yacon provide insights into Asteraceae paleo-polyploidization history and plant inulin production.</title>
        <authorList>
            <person name="Fan W."/>
            <person name="Wang S."/>
            <person name="Wang H."/>
            <person name="Wang A."/>
            <person name="Jiang F."/>
            <person name="Liu H."/>
            <person name="Zhao H."/>
            <person name="Xu D."/>
            <person name="Zhang Y."/>
        </authorList>
    </citation>
    <scope>NUCLEOTIDE SEQUENCE [LARGE SCALE GENOMIC DNA]</scope>
    <source>
        <strain evidence="2">cv. Yunnan</strain>
        <tissue evidence="1">Leaves</tissue>
    </source>
</reference>
<comment type="caution">
    <text evidence="1">The sequence shown here is derived from an EMBL/GenBank/DDBJ whole genome shotgun (WGS) entry which is preliminary data.</text>
</comment>
<evidence type="ECO:0000313" key="1">
    <source>
        <dbReference type="EMBL" id="KAI3713213.1"/>
    </source>
</evidence>
<dbReference type="Proteomes" id="UP001056120">
    <property type="component" value="Linkage Group LG24"/>
</dbReference>
<reference evidence="2" key="1">
    <citation type="journal article" date="2022" name="Mol. Ecol. Resour.">
        <title>The genomes of chicory, endive, great burdock and yacon provide insights into Asteraceae palaeo-polyploidization history and plant inulin production.</title>
        <authorList>
            <person name="Fan W."/>
            <person name="Wang S."/>
            <person name="Wang H."/>
            <person name="Wang A."/>
            <person name="Jiang F."/>
            <person name="Liu H."/>
            <person name="Zhao H."/>
            <person name="Xu D."/>
            <person name="Zhang Y."/>
        </authorList>
    </citation>
    <scope>NUCLEOTIDE SEQUENCE [LARGE SCALE GENOMIC DNA]</scope>
    <source>
        <strain evidence="2">cv. Yunnan</strain>
    </source>
</reference>
<name>A0ACB9AU19_9ASTR</name>